<evidence type="ECO:0000313" key="1">
    <source>
        <dbReference type="EMBL" id="PWN62403.1"/>
    </source>
</evidence>
<sequence>MKKINMKPYFVIFEITKIKGTLNEGSTIEEGERFVGTYHPEKNSVFFEDENNQEWWFKVGESCDIITDC</sequence>
<evidence type="ECO:0000313" key="2">
    <source>
        <dbReference type="Proteomes" id="UP000236594"/>
    </source>
</evidence>
<accession>A0A316WPT5</accession>
<proteinExistence type="predicted"/>
<organism evidence="1 2">
    <name type="scientific">Chryseobacterium phosphatilyticum</name>
    <dbReference type="NCBI Taxonomy" id="475075"/>
    <lineage>
        <taxon>Bacteria</taxon>
        <taxon>Pseudomonadati</taxon>
        <taxon>Bacteroidota</taxon>
        <taxon>Flavobacteriia</taxon>
        <taxon>Flavobacteriales</taxon>
        <taxon>Weeksellaceae</taxon>
        <taxon>Chryseobacterium group</taxon>
        <taxon>Chryseobacterium</taxon>
    </lineage>
</organism>
<protein>
    <submittedName>
        <fullName evidence="1">Uncharacterized protein</fullName>
    </submittedName>
</protein>
<name>A0A316WPT5_9FLAO</name>
<dbReference type="Proteomes" id="UP000236594">
    <property type="component" value="Unassembled WGS sequence"/>
</dbReference>
<keyword evidence="2" id="KW-1185">Reference proteome</keyword>
<dbReference type="AlphaFoldDB" id="A0A316WPT5"/>
<dbReference type="OrthoDB" id="1271842at2"/>
<dbReference type="EMBL" id="PPED02000009">
    <property type="protein sequence ID" value="PWN62403.1"/>
    <property type="molecule type" value="Genomic_DNA"/>
</dbReference>
<dbReference type="RefSeq" id="WP_109714393.1">
    <property type="nucleotide sequence ID" value="NZ_PPED02000009.1"/>
</dbReference>
<reference evidence="1 2" key="1">
    <citation type="submission" date="2018-04" db="EMBL/GenBank/DDBJ databases">
        <title>Draft Genome Sequence of Phosphate-Solubilizing Chryseobacterium sp. ISE14 that is a Biocontrol and Plant Growth-Promoting Rhizobacterium Isolated from Cucumber.</title>
        <authorList>
            <person name="Jeong J.-J."/>
            <person name="Sang M.K."/>
            <person name="Choi I.-G."/>
            <person name="Kim K.D."/>
        </authorList>
    </citation>
    <scope>NUCLEOTIDE SEQUENCE [LARGE SCALE GENOMIC DNA]</scope>
    <source>
        <strain evidence="1 2">ISE14</strain>
    </source>
</reference>
<gene>
    <name evidence="1" type="ORF">C1631_022830</name>
</gene>
<comment type="caution">
    <text evidence="1">The sequence shown here is derived from an EMBL/GenBank/DDBJ whole genome shotgun (WGS) entry which is preliminary data.</text>
</comment>